<dbReference type="PANTHER" id="PTHR12893:SF0">
    <property type="entry name" value="GRASP65"/>
    <property type="match status" value="1"/>
</dbReference>
<evidence type="ECO:0000259" key="6">
    <source>
        <dbReference type="PROSITE" id="PS51865"/>
    </source>
</evidence>
<feature type="region of interest" description="Disordered" evidence="5">
    <location>
        <begin position="333"/>
        <end position="430"/>
    </location>
</feature>
<dbReference type="PANTHER" id="PTHR12893">
    <property type="entry name" value="GOLGI REASSEMBLY STACKING PROTEIN GRASP"/>
    <property type="match status" value="1"/>
</dbReference>
<dbReference type="PROSITE" id="PS51865">
    <property type="entry name" value="PDZ_GRASP"/>
    <property type="match status" value="1"/>
</dbReference>
<evidence type="ECO:0000256" key="5">
    <source>
        <dbReference type="SAM" id="MobiDB-lite"/>
    </source>
</evidence>
<feature type="compositionally biased region" description="Basic and acidic residues" evidence="5">
    <location>
        <begin position="400"/>
        <end position="413"/>
    </location>
</feature>
<dbReference type="Gene3D" id="2.30.42.10">
    <property type="match status" value="2"/>
</dbReference>
<name>A0A2V1ADN1_9ASCO</name>
<dbReference type="InterPro" id="IPR024958">
    <property type="entry name" value="GRASP_PDZ"/>
</dbReference>
<dbReference type="RefSeq" id="XP_025335901.1">
    <property type="nucleotide sequence ID" value="XM_025483666.1"/>
</dbReference>
<protein>
    <recommendedName>
        <fullName evidence="6">PDZ GRASP-type domain-containing protein</fullName>
    </recommendedName>
</protein>
<dbReference type="InterPro" id="IPR036034">
    <property type="entry name" value="PDZ_sf"/>
</dbReference>
<dbReference type="GeneID" id="37005237"/>
<sequence>MLTLIQQKPMFSFARRLVDRLDGSNLSQHQSDNSYFKETQKINNNGYGLRVLKVIPHSGAHRLGLEAWFDFIIRINNNELPMKYPHSSAYSVNDEGAVNYGQQGAEAGMIDWDALAQELENIAHHNGPRQVEFEVWSAKGGVVRQVRVPLDEFRKELPADTGADEKAYLNNFQQIGLTVQSEHLNNATYVWRVLNTHPGSPAFDAKLVPHSDYVIGCDSCFDTDEHGKGLLSNGGERLLSQTILSYYNHHSAVQQKDSIPIMLYVYNHDHDVLRPVTVNLSRGWSTGGAKGILGCDVGYGWLHRIPEVVGKFDNMETIDDLLYENKTDLSYNLNEKEPEPETSAPPQSAPPRTASFSGTAIVPQAAPIAPPSIPPSAKLAKKKRHHGSANVDLTNFMNEELDKSKASDVKYGEQPEDTPPPPPPSKATKE</sequence>
<reference evidence="7 8" key="1">
    <citation type="submission" date="2017-12" db="EMBL/GenBank/DDBJ databases">
        <title>Genome Sequence of the Amphotericin B-resistant Candida duobushaemulonii strain, B09383.</title>
        <authorList>
            <person name="Chow N.A."/>
            <person name="Gade L."/>
            <person name="Batra D."/>
            <person name="Rowe L.A."/>
            <person name="Loparev V.N."/>
            <person name="Litvintseva A.P."/>
        </authorList>
    </citation>
    <scope>NUCLEOTIDE SEQUENCE [LARGE SCALE GENOMIC DNA]</scope>
    <source>
        <strain evidence="7 8">B09383</strain>
    </source>
</reference>
<dbReference type="VEuPathDB" id="FungiDB:CXQ87_005239"/>
<comment type="caution">
    <text evidence="7">The sequence shown here is derived from an EMBL/GenBank/DDBJ whole genome shotgun (WGS) entry which is preliminary data.</text>
</comment>
<evidence type="ECO:0000256" key="4">
    <source>
        <dbReference type="ARBA" id="ARBA00023136"/>
    </source>
</evidence>
<keyword evidence="2" id="KW-0677">Repeat</keyword>
<proteinExistence type="predicted"/>
<feature type="compositionally biased region" description="Pro residues" evidence="5">
    <location>
        <begin position="417"/>
        <end position="430"/>
    </location>
</feature>
<keyword evidence="8" id="KW-1185">Reference proteome</keyword>
<dbReference type="InterPro" id="IPR007583">
    <property type="entry name" value="GRASP55_65"/>
</dbReference>
<accession>A0A2V1ADN1</accession>
<organism evidence="7 8">
    <name type="scientific">Candidozyma duobushaemuli</name>
    <dbReference type="NCBI Taxonomy" id="1231522"/>
    <lineage>
        <taxon>Eukaryota</taxon>
        <taxon>Fungi</taxon>
        <taxon>Dikarya</taxon>
        <taxon>Ascomycota</taxon>
        <taxon>Saccharomycotina</taxon>
        <taxon>Pichiomycetes</taxon>
        <taxon>Metschnikowiaceae</taxon>
        <taxon>Candidozyma</taxon>
    </lineage>
</organism>
<evidence type="ECO:0000256" key="1">
    <source>
        <dbReference type="ARBA" id="ARBA00004394"/>
    </source>
</evidence>
<feature type="domain" description="PDZ GRASP-type" evidence="6">
    <location>
        <begin position="189"/>
        <end position="302"/>
    </location>
</feature>
<keyword evidence="3" id="KW-0333">Golgi apparatus</keyword>
<keyword evidence="4" id="KW-0472">Membrane</keyword>
<dbReference type="GO" id="GO:0007030">
    <property type="term" value="P:Golgi organization"/>
    <property type="evidence" value="ECO:0007669"/>
    <property type="project" value="TreeGrafter"/>
</dbReference>
<evidence type="ECO:0000313" key="7">
    <source>
        <dbReference type="EMBL" id="PVH14961.1"/>
    </source>
</evidence>
<dbReference type="GO" id="GO:0000139">
    <property type="term" value="C:Golgi membrane"/>
    <property type="evidence" value="ECO:0007669"/>
    <property type="project" value="UniProtKB-SubCell"/>
</dbReference>
<evidence type="ECO:0000256" key="3">
    <source>
        <dbReference type="ARBA" id="ARBA00023034"/>
    </source>
</evidence>
<dbReference type="EMBL" id="PKFP01000002">
    <property type="protein sequence ID" value="PVH14961.1"/>
    <property type="molecule type" value="Genomic_DNA"/>
</dbReference>
<evidence type="ECO:0000313" key="8">
    <source>
        <dbReference type="Proteomes" id="UP000244406"/>
    </source>
</evidence>
<evidence type="ECO:0000256" key="2">
    <source>
        <dbReference type="ARBA" id="ARBA00022737"/>
    </source>
</evidence>
<dbReference type="Pfam" id="PF04495">
    <property type="entry name" value="GRASP55_65"/>
    <property type="match status" value="1"/>
</dbReference>
<gene>
    <name evidence="7" type="ORF">CXQ87_005239</name>
</gene>
<comment type="subcellular location">
    <subcellularLocation>
        <location evidence="1">Golgi apparatus membrane</location>
    </subcellularLocation>
</comment>
<dbReference type="AlphaFoldDB" id="A0A2V1ADN1"/>
<dbReference type="Proteomes" id="UP000244406">
    <property type="component" value="Unassembled WGS sequence"/>
</dbReference>